<feature type="compositionally biased region" description="Polar residues" evidence="2">
    <location>
        <begin position="36"/>
        <end position="52"/>
    </location>
</feature>
<dbReference type="PANTHER" id="PTHR43819">
    <property type="entry name" value="ARCHAEAL-TYPE GLUTAMATE SYNTHASE [NADPH]"/>
    <property type="match status" value="1"/>
</dbReference>
<organism evidence="4 5">
    <name type="scientific">Triparma strigata</name>
    <dbReference type="NCBI Taxonomy" id="1606541"/>
    <lineage>
        <taxon>Eukaryota</taxon>
        <taxon>Sar</taxon>
        <taxon>Stramenopiles</taxon>
        <taxon>Ochrophyta</taxon>
        <taxon>Bolidophyceae</taxon>
        <taxon>Parmales</taxon>
        <taxon>Triparmaceae</taxon>
        <taxon>Triparma</taxon>
    </lineage>
</organism>
<sequence length="632" mass="68903">MIALRHINGIQRNFIRVSSNDIKQFGGICSTTAFPRSFQSDTPPRSFSTQKPSHAEEDDNVMDQQGLGMSTRLPGGIPDFIEKWNPKLFKQVGFGLGAASVASLGILANDMLHPALPVGIIGFTAVYWKVGTDDLNQSNHTLRRNFPFLCHMRYLFESIRPEIQQYLIESDSDATPFSRSMRSTIYQRSKAQSDTRALGTMRDVYEEGYEWGAHSMFPANHHDVKTRVKVGNKLNGCSQPYSASIFNISAMSYGALSGPAVTALNKGAQMGGFYHNTGEGGISKFHLSGGDIVWNVGTGYFACGKTVDGKRMFNEEMFRENSAKEAVKMIEIKLSQGAKPAHGGILPANKITAEISDARGLGPGPWTEDCASPPYHSAFSTPKQLCEFILKLRTLSDGKPIGFKLCIGNPSELASLFHAMIDTDIYPDFITVDGSEGGTGAAPPEFQDSMGMAMAEGLRLTDNMLKGAGIRNRMKLIAAGKVYNGFSLVRTMANGADLCNAARAFMFSLGCIQALKCNANTCPTGITTQNKNLSSGLDVPNKSVRVSNFHAATVLSASEIVAAMGHTNPRHVTGENLWKRENGIHVSTYSDMHSKYLPVLEGGELLEEGMPKVPKKMQGWWKEGKVLYDSMN</sequence>
<dbReference type="InterPro" id="IPR013785">
    <property type="entry name" value="Aldolase_TIM"/>
</dbReference>
<reference evidence="5" key="1">
    <citation type="journal article" date="2023" name="Commun. Biol.">
        <title>Genome analysis of Parmales, the sister group of diatoms, reveals the evolutionary specialization of diatoms from phago-mixotrophs to photoautotrophs.</title>
        <authorList>
            <person name="Ban H."/>
            <person name="Sato S."/>
            <person name="Yoshikawa S."/>
            <person name="Yamada K."/>
            <person name="Nakamura Y."/>
            <person name="Ichinomiya M."/>
            <person name="Sato N."/>
            <person name="Blanc-Mathieu R."/>
            <person name="Endo H."/>
            <person name="Kuwata A."/>
            <person name="Ogata H."/>
        </authorList>
    </citation>
    <scope>NUCLEOTIDE SEQUENCE [LARGE SCALE GENOMIC DNA]</scope>
    <source>
        <strain evidence="5">NIES 3701</strain>
    </source>
</reference>
<dbReference type="AlphaFoldDB" id="A0A9W7A1A5"/>
<gene>
    <name evidence="4" type="ORF">TrST_g5499</name>
</gene>
<dbReference type="SUPFAM" id="SSF51395">
    <property type="entry name" value="FMN-linked oxidoreductases"/>
    <property type="match status" value="1"/>
</dbReference>
<dbReference type="InterPro" id="IPR002932">
    <property type="entry name" value="Glu_synthdom"/>
</dbReference>
<dbReference type="GO" id="GO:0015930">
    <property type="term" value="F:glutamate synthase activity"/>
    <property type="evidence" value="ECO:0007669"/>
    <property type="project" value="InterPro"/>
</dbReference>
<proteinExistence type="inferred from homology"/>
<feature type="domain" description="Glutamate synthase" evidence="3">
    <location>
        <begin position="244"/>
        <end position="566"/>
    </location>
</feature>
<evidence type="ECO:0000313" key="4">
    <source>
        <dbReference type="EMBL" id="GMH62236.1"/>
    </source>
</evidence>
<evidence type="ECO:0000313" key="5">
    <source>
        <dbReference type="Proteomes" id="UP001165085"/>
    </source>
</evidence>
<dbReference type="Proteomes" id="UP001165085">
    <property type="component" value="Unassembled WGS sequence"/>
</dbReference>
<accession>A0A9W7A1A5</accession>
<comment type="similarity">
    <text evidence="1">Belongs to the glutamate synthase family.</text>
</comment>
<keyword evidence="5" id="KW-1185">Reference proteome</keyword>
<feature type="region of interest" description="Disordered" evidence="2">
    <location>
        <begin position="36"/>
        <end position="59"/>
    </location>
</feature>
<evidence type="ECO:0000259" key="3">
    <source>
        <dbReference type="Pfam" id="PF01645"/>
    </source>
</evidence>
<dbReference type="Pfam" id="PF01645">
    <property type="entry name" value="Glu_synthase"/>
    <property type="match status" value="1"/>
</dbReference>
<evidence type="ECO:0000256" key="1">
    <source>
        <dbReference type="ARBA" id="ARBA00009716"/>
    </source>
</evidence>
<name>A0A9W7A1A5_9STRA</name>
<dbReference type="CDD" id="cd02808">
    <property type="entry name" value="GltS_FMN"/>
    <property type="match status" value="1"/>
</dbReference>
<dbReference type="Gene3D" id="3.20.20.70">
    <property type="entry name" value="Aldolase class I"/>
    <property type="match status" value="1"/>
</dbReference>
<comment type="caution">
    <text evidence="4">The sequence shown here is derived from an EMBL/GenBank/DDBJ whole genome shotgun (WGS) entry which is preliminary data.</text>
</comment>
<dbReference type="GO" id="GO:0006537">
    <property type="term" value="P:glutamate biosynthetic process"/>
    <property type="evidence" value="ECO:0007669"/>
    <property type="project" value="InterPro"/>
</dbReference>
<dbReference type="PANTHER" id="PTHR43819:SF1">
    <property type="entry name" value="ARCHAEAL-TYPE GLUTAMATE SYNTHASE [NADPH]"/>
    <property type="match status" value="1"/>
</dbReference>
<protein>
    <recommendedName>
        <fullName evidence="3">Glutamate synthase domain-containing protein</fullName>
    </recommendedName>
</protein>
<dbReference type="EMBL" id="BRXY01000076">
    <property type="protein sequence ID" value="GMH62236.1"/>
    <property type="molecule type" value="Genomic_DNA"/>
</dbReference>
<dbReference type="OrthoDB" id="2127336at2759"/>
<evidence type="ECO:0000256" key="2">
    <source>
        <dbReference type="SAM" id="MobiDB-lite"/>
    </source>
</evidence>